<dbReference type="EMBL" id="QKXQ01000764">
    <property type="protein sequence ID" value="REH88193.1"/>
    <property type="molecule type" value="Genomic_DNA"/>
</dbReference>
<dbReference type="SUPFAM" id="SSF53649">
    <property type="entry name" value="Alkaline phosphatase-like"/>
    <property type="match status" value="1"/>
</dbReference>
<evidence type="ECO:0000313" key="6">
    <source>
        <dbReference type="EMBL" id="REH88193.1"/>
    </source>
</evidence>
<dbReference type="GO" id="GO:0043094">
    <property type="term" value="P:metabolic compound salvage"/>
    <property type="evidence" value="ECO:0007669"/>
    <property type="project" value="InterPro"/>
</dbReference>
<organism evidence="6 7">
    <name type="scientific">Staphylococcus felis</name>
    <dbReference type="NCBI Taxonomy" id="46127"/>
    <lineage>
        <taxon>Bacteria</taxon>
        <taxon>Bacillati</taxon>
        <taxon>Bacillota</taxon>
        <taxon>Bacilli</taxon>
        <taxon>Bacillales</taxon>
        <taxon>Staphylococcaceae</taxon>
        <taxon>Staphylococcus</taxon>
    </lineage>
</organism>
<dbReference type="Proteomes" id="UP000256562">
    <property type="component" value="Unassembled WGS sequence"/>
</dbReference>
<keyword evidence="4 6" id="KW-0413">Isomerase</keyword>
<reference evidence="6 7" key="1">
    <citation type="journal article" date="2018" name="Vet. Microbiol.">
        <title>Characterisation of Staphylococcus felis isolated from cats using whole genome sequencing.</title>
        <authorList>
            <person name="Worthing K."/>
            <person name="Pang S."/>
            <person name="Trott D.J."/>
            <person name="Abraham S."/>
            <person name="Coombs G.W."/>
            <person name="Jordan D."/>
            <person name="McIntyre L."/>
            <person name="Davies M.R."/>
            <person name="Norris J."/>
        </authorList>
    </citation>
    <scope>NUCLEOTIDE SEQUENCE [LARGE SCALE GENOMIC DNA]</scope>
    <source>
        <strain evidence="6 7">F9</strain>
    </source>
</reference>
<dbReference type="GO" id="GO:0000287">
    <property type="term" value="F:magnesium ion binding"/>
    <property type="evidence" value="ECO:0007669"/>
    <property type="project" value="InterPro"/>
</dbReference>
<dbReference type="GO" id="GO:0005829">
    <property type="term" value="C:cytosol"/>
    <property type="evidence" value="ECO:0007669"/>
    <property type="project" value="TreeGrafter"/>
</dbReference>
<dbReference type="PANTHER" id="PTHR21110">
    <property type="entry name" value="PHOSPHOPENTOMUTASE"/>
    <property type="match status" value="1"/>
</dbReference>
<accession>A0A3E0IKB5</accession>
<evidence type="ECO:0000256" key="3">
    <source>
        <dbReference type="ARBA" id="ARBA00023211"/>
    </source>
</evidence>
<feature type="non-terminal residue" evidence="6">
    <location>
        <position position="1"/>
    </location>
</feature>
<dbReference type="PANTHER" id="PTHR21110:SF0">
    <property type="entry name" value="PHOSPHOPENTOMUTASE"/>
    <property type="match status" value="1"/>
</dbReference>
<keyword evidence="2" id="KW-0479">Metal-binding</keyword>
<gene>
    <name evidence="6" type="ORF">DOS83_14410</name>
</gene>
<dbReference type="Pfam" id="PF01676">
    <property type="entry name" value="Metalloenzyme"/>
    <property type="match status" value="1"/>
</dbReference>
<feature type="domain" description="Metalloenzyme" evidence="5">
    <location>
        <begin position="1"/>
        <end position="77"/>
    </location>
</feature>
<evidence type="ECO:0000259" key="5">
    <source>
        <dbReference type="Pfam" id="PF01676"/>
    </source>
</evidence>
<evidence type="ECO:0000313" key="7">
    <source>
        <dbReference type="Proteomes" id="UP000256562"/>
    </source>
</evidence>
<comment type="caution">
    <text evidence="6">The sequence shown here is derived from an EMBL/GenBank/DDBJ whole genome shotgun (WGS) entry which is preliminary data.</text>
</comment>
<protein>
    <submittedName>
        <fullName evidence="6">Phosphopentomutase</fullName>
        <ecNumber evidence="6">5.4.2.7</ecNumber>
    </submittedName>
</protein>
<dbReference type="GO" id="GO:0008973">
    <property type="term" value="F:phosphopentomutase activity"/>
    <property type="evidence" value="ECO:0007669"/>
    <property type="project" value="UniProtKB-EC"/>
</dbReference>
<dbReference type="EC" id="5.4.2.7" evidence="6"/>
<name>A0A3E0IKB5_9STAP</name>
<keyword evidence="3" id="KW-0464">Manganese</keyword>
<dbReference type="InterPro" id="IPR017850">
    <property type="entry name" value="Alkaline_phosphatase_core_sf"/>
</dbReference>
<dbReference type="InterPro" id="IPR010045">
    <property type="entry name" value="DeoB"/>
</dbReference>
<sequence length="91" mass="10071">IKDFDERLPDLLEALHEDDLLIITADHGNDPTAEGTDHTREYIPVLMYSPKFNGGQALEGDTTFSSIGATIADNFGVTLPDYGRSYLKELK</sequence>
<evidence type="ECO:0000256" key="2">
    <source>
        <dbReference type="ARBA" id="ARBA00022723"/>
    </source>
</evidence>
<dbReference type="GO" id="GO:0009117">
    <property type="term" value="P:nucleotide metabolic process"/>
    <property type="evidence" value="ECO:0007669"/>
    <property type="project" value="InterPro"/>
</dbReference>
<dbReference type="AlphaFoldDB" id="A0A3E0IKB5"/>
<evidence type="ECO:0000256" key="1">
    <source>
        <dbReference type="ARBA" id="ARBA00010373"/>
    </source>
</evidence>
<dbReference type="InterPro" id="IPR006124">
    <property type="entry name" value="Metalloenzyme"/>
</dbReference>
<proteinExistence type="inferred from homology"/>
<comment type="similarity">
    <text evidence="1">Belongs to the phosphopentomutase family.</text>
</comment>
<dbReference type="Gene3D" id="3.40.720.10">
    <property type="entry name" value="Alkaline Phosphatase, subunit A"/>
    <property type="match status" value="1"/>
</dbReference>
<evidence type="ECO:0000256" key="4">
    <source>
        <dbReference type="ARBA" id="ARBA00023235"/>
    </source>
</evidence>